<proteinExistence type="predicted"/>
<name>A0ACC3AX58_9EURO</name>
<accession>A0ACC3AX58</accession>
<gene>
    <name evidence="1" type="ORF">N8T08_007828</name>
</gene>
<reference evidence="1 2" key="1">
    <citation type="journal article" date="2023" name="ACS Omega">
        <title>Identification of the Neoaspergillic Acid Biosynthesis Gene Cluster by Establishing an In Vitro CRISPR-Ribonucleoprotein Genetic System in Aspergillus melleus.</title>
        <authorList>
            <person name="Yuan B."/>
            <person name="Grau M.F."/>
            <person name="Murata R.M."/>
            <person name="Torok T."/>
            <person name="Venkateswaran K."/>
            <person name="Stajich J.E."/>
            <person name="Wang C.C.C."/>
        </authorList>
    </citation>
    <scope>NUCLEOTIDE SEQUENCE [LARGE SCALE GENOMIC DNA]</scope>
    <source>
        <strain evidence="1 2">IMV 1140</strain>
    </source>
</reference>
<dbReference type="EMBL" id="JAOPJF010000050">
    <property type="protein sequence ID" value="KAK1142466.1"/>
    <property type="molecule type" value="Genomic_DNA"/>
</dbReference>
<sequence>MLPSSASTANIIVLLLIITASQSHAQSPAHHRFRGSTFLTQIRQACQDHGFFQIINHGIPDDIQAGMLSQARDLFNLPVEVKEKYNTGTDNRGYERLRAQNFEKRGLGDLKEGFYLGKDLPVDHPSVQTGKFSQGPNRYPVEMRDVDGFRRIVDEYHERMSVLAEQLMSVVALTLGMEGASFEGFCEEPVAILRLLKYPAQEVPPEGEGEGLERGIGAHTDFGAITILLQDDKGGLQVWDGESAEWADVVPVPGALVVNLGNMMMRWTNDRYLSNLHRVINHSGEDRYSVPFFFSGNPDYVVDCLPNCQENGQEAKYPPITVAEWMGARYADTYGSSKEKGMGELSGEAAAAIG</sequence>
<evidence type="ECO:0000313" key="2">
    <source>
        <dbReference type="Proteomes" id="UP001177260"/>
    </source>
</evidence>
<keyword evidence="2" id="KW-1185">Reference proteome</keyword>
<dbReference type="Proteomes" id="UP001177260">
    <property type="component" value="Unassembled WGS sequence"/>
</dbReference>
<protein>
    <submittedName>
        <fullName evidence="1">Uncharacterized protein</fullName>
    </submittedName>
</protein>
<evidence type="ECO:0000313" key="1">
    <source>
        <dbReference type="EMBL" id="KAK1142466.1"/>
    </source>
</evidence>
<organism evidence="1 2">
    <name type="scientific">Aspergillus melleus</name>
    <dbReference type="NCBI Taxonomy" id="138277"/>
    <lineage>
        <taxon>Eukaryota</taxon>
        <taxon>Fungi</taxon>
        <taxon>Dikarya</taxon>
        <taxon>Ascomycota</taxon>
        <taxon>Pezizomycotina</taxon>
        <taxon>Eurotiomycetes</taxon>
        <taxon>Eurotiomycetidae</taxon>
        <taxon>Eurotiales</taxon>
        <taxon>Aspergillaceae</taxon>
        <taxon>Aspergillus</taxon>
        <taxon>Aspergillus subgen. Circumdati</taxon>
    </lineage>
</organism>
<comment type="caution">
    <text evidence="1">The sequence shown here is derived from an EMBL/GenBank/DDBJ whole genome shotgun (WGS) entry which is preliminary data.</text>
</comment>